<evidence type="ECO:0000256" key="2">
    <source>
        <dbReference type="ARBA" id="ARBA00023125"/>
    </source>
</evidence>
<reference evidence="5 6" key="1">
    <citation type="submission" date="2019-09" db="EMBL/GenBank/DDBJ databases">
        <authorList>
            <person name="Depoorter E."/>
        </authorList>
    </citation>
    <scope>NUCLEOTIDE SEQUENCE [LARGE SCALE GENOMIC DNA]</scope>
    <source>
        <strain evidence="5">R-39750</strain>
    </source>
</reference>
<dbReference type="PANTHER" id="PTHR33204:SF39">
    <property type="entry name" value="TRANSCRIPTIONAL REGULATORY PROTEIN"/>
    <property type="match status" value="1"/>
</dbReference>
<dbReference type="AlphaFoldDB" id="A0A6P2ZLW0"/>
<proteinExistence type="predicted"/>
<sequence>MPRPSDNDCQATRQILDRIGDKWSLYIIATLNDGSRRFNELKREIDGISQRMLTLTLRGLERDGLVTRTVFPTIPPRVDYALTPLGATLLEPVMALVMWAEKNKQPITQARERFDEAADAAPEPGEGVVYRRR</sequence>
<feature type="domain" description="HTH hxlR-type" evidence="4">
    <location>
        <begin position="9"/>
        <end position="108"/>
    </location>
</feature>
<protein>
    <submittedName>
        <fullName evidence="5">HxlR family transcriptional regulator</fullName>
    </submittedName>
</protein>
<dbReference type="Gene3D" id="1.10.10.10">
    <property type="entry name" value="Winged helix-like DNA-binding domain superfamily/Winged helix DNA-binding domain"/>
    <property type="match status" value="1"/>
</dbReference>
<evidence type="ECO:0000256" key="3">
    <source>
        <dbReference type="ARBA" id="ARBA00023163"/>
    </source>
</evidence>
<evidence type="ECO:0000259" key="4">
    <source>
        <dbReference type="PROSITE" id="PS51118"/>
    </source>
</evidence>
<name>A0A6P2ZLW0_BURL3</name>
<dbReference type="PANTHER" id="PTHR33204">
    <property type="entry name" value="TRANSCRIPTIONAL REGULATOR, MARR FAMILY"/>
    <property type="match status" value="1"/>
</dbReference>
<evidence type="ECO:0000256" key="1">
    <source>
        <dbReference type="ARBA" id="ARBA00023015"/>
    </source>
</evidence>
<keyword evidence="2" id="KW-0238">DNA-binding</keyword>
<dbReference type="InterPro" id="IPR036390">
    <property type="entry name" value="WH_DNA-bd_sf"/>
</dbReference>
<dbReference type="PROSITE" id="PS51118">
    <property type="entry name" value="HTH_HXLR"/>
    <property type="match status" value="1"/>
</dbReference>
<dbReference type="Pfam" id="PF01638">
    <property type="entry name" value="HxlR"/>
    <property type="match status" value="1"/>
</dbReference>
<evidence type="ECO:0000313" key="6">
    <source>
        <dbReference type="Proteomes" id="UP000494110"/>
    </source>
</evidence>
<dbReference type="SUPFAM" id="SSF46785">
    <property type="entry name" value="Winged helix' DNA-binding domain"/>
    <property type="match status" value="1"/>
</dbReference>
<dbReference type="EMBL" id="CABVQN010000024">
    <property type="protein sequence ID" value="VWD31609.1"/>
    <property type="molecule type" value="Genomic_DNA"/>
</dbReference>
<keyword evidence="1" id="KW-0805">Transcription regulation</keyword>
<dbReference type="InterPro" id="IPR036388">
    <property type="entry name" value="WH-like_DNA-bd_sf"/>
</dbReference>
<dbReference type="GO" id="GO:0003677">
    <property type="term" value="F:DNA binding"/>
    <property type="evidence" value="ECO:0007669"/>
    <property type="project" value="UniProtKB-KW"/>
</dbReference>
<accession>A0A6P2ZLW0</accession>
<keyword evidence="3" id="KW-0804">Transcription</keyword>
<dbReference type="Proteomes" id="UP000494110">
    <property type="component" value="Unassembled WGS sequence"/>
</dbReference>
<dbReference type="InterPro" id="IPR002577">
    <property type="entry name" value="HTH_HxlR"/>
</dbReference>
<organism evidence="5 6">
    <name type="scientific">Burkholderia lata (strain ATCC 17760 / DSM 23089 / LMG 22485 / NCIMB 9086 / R18194 / 383)</name>
    <dbReference type="NCBI Taxonomy" id="482957"/>
    <lineage>
        <taxon>Bacteria</taxon>
        <taxon>Pseudomonadati</taxon>
        <taxon>Pseudomonadota</taxon>
        <taxon>Betaproteobacteria</taxon>
        <taxon>Burkholderiales</taxon>
        <taxon>Burkholderiaceae</taxon>
        <taxon>Burkholderia</taxon>
        <taxon>Burkholderia cepacia complex</taxon>
    </lineage>
</organism>
<gene>
    <name evidence="5" type="ORF">BLA39750_04697</name>
</gene>
<evidence type="ECO:0000313" key="5">
    <source>
        <dbReference type="EMBL" id="VWD31609.1"/>
    </source>
</evidence>